<comment type="caution">
    <text evidence="6">The sequence shown here is derived from an EMBL/GenBank/DDBJ whole genome shotgun (WGS) entry which is preliminary data.</text>
</comment>
<dbReference type="SMART" id="SM00382">
    <property type="entry name" value="AAA"/>
    <property type="match status" value="1"/>
</dbReference>
<evidence type="ECO:0000259" key="5">
    <source>
        <dbReference type="PROSITE" id="PS50893"/>
    </source>
</evidence>
<dbReference type="CDD" id="cd03230">
    <property type="entry name" value="ABC_DR_subfamily_A"/>
    <property type="match status" value="1"/>
</dbReference>
<dbReference type="GO" id="GO:0005524">
    <property type="term" value="F:ATP binding"/>
    <property type="evidence" value="ECO:0007669"/>
    <property type="project" value="UniProtKB-KW"/>
</dbReference>
<keyword evidence="7" id="KW-1185">Reference proteome</keyword>
<evidence type="ECO:0000256" key="4">
    <source>
        <dbReference type="ARBA" id="ARBA00022840"/>
    </source>
</evidence>
<evidence type="ECO:0000256" key="1">
    <source>
        <dbReference type="ARBA" id="ARBA00005417"/>
    </source>
</evidence>
<dbReference type="InterPro" id="IPR003593">
    <property type="entry name" value="AAA+_ATPase"/>
</dbReference>
<evidence type="ECO:0000313" key="6">
    <source>
        <dbReference type="EMBL" id="MBP1904888.1"/>
    </source>
</evidence>
<dbReference type="InterPro" id="IPR050763">
    <property type="entry name" value="ABC_transporter_ATP-binding"/>
</dbReference>
<proteinExistence type="inferred from homology"/>
<dbReference type="RefSeq" id="WP_210088553.1">
    <property type="nucleotide sequence ID" value="NZ_JAGGKG010000005.1"/>
</dbReference>
<dbReference type="PROSITE" id="PS50893">
    <property type="entry name" value="ABC_TRANSPORTER_2"/>
    <property type="match status" value="1"/>
</dbReference>
<dbReference type="InterPro" id="IPR027417">
    <property type="entry name" value="P-loop_NTPase"/>
</dbReference>
<keyword evidence="2" id="KW-0813">Transport</keyword>
<reference evidence="6 7" key="1">
    <citation type="submission" date="2021-03" db="EMBL/GenBank/DDBJ databases">
        <title>Genomic Encyclopedia of Type Strains, Phase IV (KMG-IV): sequencing the most valuable type-strain genomes for metagenomic binning, comparative biology and taxonomic classification.</title>
        <authorList>
            <person name="Goeker M."/>
        </authorList>
    </citation>
    <scope>NUCLEOTIDE SEQUENCE [LARGE SCALE GENOMIC DNA]</scope>
    <source>
        <strain evidence="6 7">DSM 14349</strain>
    </source>
</reference>
<name>A0ABS4FRA5_9BACL</name>
<dbReference type="Proteomes" id="UP001519272">
    <property type="component" value="Unassembled WGS sequence"/>
</dbReference>
<protein>
    <submittedName>
        <fullName evidence="6">ABC-2 type transport system ATP-binding protein</fullName>
    </submittedName>
</protein>
<dbReference type="Pfam" id="PF00005">
    <property type="entry name" value="ABC_tran"/>
    <property type="match status" value="1"/>
</dbReference>
<comment type="similarity">
    <text evidence="1">Belongs to the ABC transporter superfamily.</text>
</comment>
<keyword evidence="4 6" id="KW-0067">ATP-binding</keyword>
<dbReference type="PANTHER" id="PTHR42711">
    <property type="entry name" value="ABC TRANSPORTER ATP-BINDING PROTEIN"/>
    <property type="match status" value="1"/>
</dbReference>
<evidence type="ECO:0000256" key="3">
    <source>
        <dbReference type="ARBA" id="ARBA00022741"/>
    </source>
</evidence>
<accession>A0ABS4FRA5</accession>
<keyword evidence="3" id="KW-0547">Nucleotide-binding</keyword>
<dbReference type="PANTHER" id="PTHR42711:SF5">
    <property type="entry name" value="ABC TRANSPORTER ATP-BINDING PROTEIN NATA"/>
    <property type="match status" value="1"/>
</dbReference>
<sequence length="252" mass="28571">MEMAIEVTALTKYYKQDKYRAVSAVENLNLCVAKGEVFGLLGPNGAGKSTTIECIIGTKKQDYGSVSILGMNPQKHRKKIFEDVGVQYQESNYQDKIKVSELCEVTASLYKNHVDYAFLLKQFGLGDKSKSLVSELSGGERQRFFIVLALISNPKVIFFDELTTGLDTKARRDVWKSLIELKKFGVTLFLTSHFMDEVEALCDKILIMKKGRSVFCGTVQEAIAMSPYEHFEDAYLWFASEEDEYDHQYEGI</sequence>
<dbReference type="InterPro" id="IPR017871">
    <property type="entry name" value="ABC_transporter-like_CS"/>
</dbReference>
<gene>
    <name evidence="6" type="ORF">J2Z32_001512</name>
</gene>
<evidence type="ECO:0000313" key="7">
    <source>
        <dbReference type="Proteomes" id="UP001519272"/>
    </source>
</evidence>
<dbReference type="InterPro" id="IPR003439">
    <property type="entry name" value="ABC_transporter-like_ATP-bd"/>
</dbReference>
<dbReference type="Gene3D" id="3.40.50.300">
    <property type="entry name" value="P-loop containing nucleotide triphosphate hydrolases"/>
    <property type="match status" value="1"/>
</dbReference>
<evidence type="ECO:0000256" key="2">
    <source>
        <dbReference type="ARBA" id="ARBA00022448"/>
    </source>
</evidence>
<organism evidence="6 7">
    <name type="scientific">Paenibacillus turicensis</name>
    <dbReference type="NCBI Taxonomy" id="160487"/>
    <lineage>
        <taxon>Bacteria</taxon>
        <taxon>Bacillati</taxon>
        <taxon>Bacillota</taxon>
        <taxon>Bacilli</taxon>
        <taxon>Bacillales</taxon>
        <taxon>Paenibacillaceae</taxon>
        <taxon>Paenibacillus</taxon>
    </lineage>
</organism>
<feature type="domain" description="ABC transporter" evidence="5">
    <location>
        <begin position="5"/>
        <end position="235"/>
    </location>
</feature>
<dbReference type="PROSITE" id="PS00211">
    <property type="entry name" value="ABC_TRANSPORTER_1"/>
    <property type="match status" value="1"/>
</dbReference>
<dbReference type="EMBL" id="JAGGKG010000005">
    <property type="protein sequence ID" value="MBP1904888.1"/>
    <property type="molecule type" value="Genomic_DNA"/>
</dbReference>
<dbReference type="SUPFAM" id="SSF52540">
    <property type="entry name" value="P-loop containing nucleoside triphosphate hydrolases"/>
    <property type="match status" value="1"/>
</dbReference>